<dbReference type="Proteomes" id="UP000050525">
    <property type="component" value="Unassembled WGS sequence"/>
</dbReference>
<sequence length="748" mass="86689">MIAKMDEDKKETPVVNEKRKSVSKPVSPGKSPVDEKADSGSTVNDSLLNSQGEKNVTSPIKDIKNMLTLTRDTFGNLRRSKRLSLRRRNSKSNEEDRHLKAPSMEECVEEAEAEPVKQEPLSVMEINELIQQRQLLKAFQSIKYLEDEIVTEMDGKDSDDKPTEFSRKVKDVDLLYNSIANEIKSIVKNTLDHPSIEEKLLTLLVELIAEEEKAHGRAEGTESPEPHFLGMPRKWREVWKDSVKESAEGRVLQVPMTPEKDKDSWLAVHLGFLRKNVREDLLKIKHSVQKCYPEDYKVCDTYVECFHNAISSHLQGLLQRHLEFNELYALLDWVANMYRSEALLGCPCLQPEVKTENLPLLLPPATWEKLKNDYTDSLKEKIKCYFDNILKLEITEKWEKELQPEVVQNQYNSSLYFDIQTIIAEHMKTSGKISTRLGTAVLEICLVDLKEYIPRFVKVFLEWDKEKDFSLFLPYLAAYINSFHDLITGLQTNFAADTKELEKILADVTMNFRKCFLNKLEVKTQPLFKKILSKTWVSSDEILNSILSTTVQYSQDLNYLRQPTNKDFLREVHRYLVREYIAQALKPRKKIKRSQRQKVSKKMKEEATVITETLSDLGSDSDELSLAISVIADIISEKKKEKIQAHLQSMRQRHRDLRNEHIVAILALRGFWRKTRENIIQHLGNLKEDAEIKTVLLTLVHRIVVCGGIRQKESYKQIQLWRHRFTDLALFIPKAKVNGHSNIYIHGC</sequence>
<name>A0A151P8T9_ALLMI</name>
<dbReference type="GO" id="GO:0051601">
    <property type="term" value="P:exocyst localization"/>
    <property type="evidence" value="ECO:0007669"/>
    <property type="project" value="TreeGrafter"/>
</dbReference>
<dbReference type="InterPro" id="IPR010326">
    <property type="entry name" value="EXOC3/Sec6"/>
</dbReference>
<feature type="region of interest" description="Disordered" evidence="2">
    <location>
        <begin position="81"/>
        <end position="104"/>
    </location>
</feature>
<evidence type="ECO:0000256" key="1">
    <source>
        <dbReference type="ARBA" id="ARBA00009447"/>
    </source>
</evidence>
<dbReference type="eggNOG" id="KOG2286">
    <property type="taxonomic scope" value="Eukaryota"/>
</dbReference>
<comment type="caution">
    <text evidence="3">The sequence shown here is derived from an EMBL/GenBank/DDBJ whole genome shotgun (WGS) entry which is preliminary data.</text>
</comment>
<gene>
    <name evidence="3" type="primary">EXOC3L4</name>
    <name evidence="3" type="ORF">Y1Q_0015064</name>
</gene>
<dbReference type="GO" id="GO:0006887">
    <property type="term" value="P:exocytosis"/>
    <property type="evidence" value="ECO:0007669"/>
    <property type="project" value="InterPro"/>
</dbReference>
<proteinExistence type="inferred from homology"/>
<keyword evidence="4" id="KW-1185">Reference proteome</keyword>
<dbReference type="PANTHER" id="PTHR21292">
    <property type="entry name" value="EXOCYST COMPLEX COMPONENT SEC6-RELATED"/>
    <property type="match status" value="1"/>
</dbReference>
<evidence type="ECO:0000313" key="4">
    <source>
        <dbReference type="Proteomes" id="UP000050525"/>
    </source>
</evidence>
<feature type="compositionally biased region" description="Basic residues" evidence="2">
    <location>
        <begin position="81"/>
        <end position="90"/>
    </location>
</feature>
<reference evidence="3 4" key="1">
    <citation type="journal article" date="2012" name="Genome Biol.">
        <title>Sequencing three crocodilian genomes to illuminate the evolution of archosaurs and amniotes.</title>
        <authorList>
            <person name="St John J.A."/>
            <person name="Braun E.L."/>
            <person name="Isberg S.R."/>
            <person name="Miles L.G."/>
            <person name="Chong A.Y."/>
            <person name="Gongora J."/>
            <person name="Dalzell P."/>
            <person name="Moran C."/>
            <person name="Bed'hom B."/>
            <person name="Abzhanov A."/>
            <person name="Burgess S.C."/>
            <person name="Cooksey A.M."/>
            <person name="Castoe T.A."/>
            <person name="Crawford N.G."/>
            <person name="Densmore L.D."/>
            <person name="Drew J.C."/>
            <person name="Edwards S.V."/>
            <person name="Faircloth B.C."/>
            <person name="Fujita M.K."/>
            <person name="Greenwold M.J."/>
            <person name="Hoffmann F.G."/>
            <person name="Howard J.M."/>
            <person name="Iguchi T."/>
            <person name="Janes D.E."/>
            <person name="Khan S.Y."/>
            <person name="Kohno S."/>
            <person name="de Koning A.J."/>
            <person name="Lance S.L."/>
            <person name="McCarthy F.M."/>
            <person name="McCormack J.E."/>
            <person name="Merchant M.E."/>
            <person name="Peterson D.G."/>
            <person name="Pollock D.D."/>
            <person name="Pourmand N."/>
            <person name="Raney B.J."/>
            <person name="Roessler K.A."/>
            <person name="Sanford J.R."/>
            <person name="Sawyer R.H."/>
            <person name="Schmidt C.J."/>
            <person name="Triplett E.W."/>
            <person name="Tuberville T.D."/>
            <person name="Venegas-Anaya M."/>
            <person name="Howard J.T."/>
            <person name="Jarvis E.D."/>
            <person name="Guillette L.J.Jr."/>
            <person name="Glenn T.C."/>
            <person name="Green R.E."/>
            <person name="Ray D.A."/>
        </authorList>
    </citation>
    <scope>NUCLEOTIDE SEQUENCE [LARGE SCALE GENOMIC DNA]</scope>
    <source>
        <strain evidence="3">KSC_2009_1</strain>
    </source>
</reference>
<evidence type="ECO:0000313" key="3">
    <source>
        <dbReference type="EMBL" id="KYO45390.1"/>
    </source>
</evidence>
<feature type="compositionally biased region" description="Polar residues" evidence="2">
    <location>
        <begin position="39"/>
        <end position="58"/>
    </location>
</feature>
<organism evidence="3 4">
    <name type="scientific">Alligator mississippiensis</name>
    <name type="common">American alligator</name>
    <dbReference type="NCBI Taxonomy" id="8496"/>
    <lineage>
        <taxon>Eukaryota</taxon>
        <taxon>Metazoa</taxon>
        <taxon>Chordata</taxon>
        <taxon>Craniata</taxon>
        <taxon>Vertebrata</taxon>
        <taxon>Euteleostomi</taxon>
        <taxon>Archelosauria</taxon>
        <taxon>Archosauria</taxon>
        <taxon>Crocodylia</taxon>
        <taxon>Alligatoridae</taxon>
        <taxon>Alligatorinae</taxon>
        <taxon>Alligator</taxon>
    </lineage>
</organism>
<accession>A0A151P8T9</accession>
<feature type="compositionally biased region" description="Basic and acidic residues" evidence="2">
    <location>
        <begin position="1"/>
        <end position="20"/>
    </location>
</feature>
<dbReference type="AlphaFoldDB" id="A0A151P8T9"/>
<dbReference type="Pfam" id="PF06046">
    <property type="entry name" value="Sec6"/>
    <property type="match status" value="1"/>
</dbReference>
<dbReference type="Gene3D" id="1.10.357.70">
    <property type="entry name" value="Exocyst complex component Sec6, C-terminal domain"/>
    <property type="match status" value="1"/>
</dbReference>
<dbReference type="InterPro" id="IPR042532">
    <property type="entry name" value="EXOC3/Sec6_C"/>
</dbReference>
<dbReference type="PANTHER" id="PTHR21292:SF14">
    <property type="entry name" value="EXOCYST COMPLEX COMPONENT 3-LIKE PROTEIN 4"/>
    <property type="match status" value="1"/>
</dbReference>
<dbReference type="STRING" id="8496.A0A151P8T9"/>
<dbReference type="EMBL" id="AKHW03000563">
    <property type="protein sequence ID" value="KYO45390.1"/>
    <property type="molecule type" value="Genomic_DNA"/>
</dbReference>
<feature type="region of interest" description="Disordered" evidence="2">
    <location>
        <begin position="1"/>
        <end position="59"/>
    </location>
</feature>
<dbReference type="GO" id="GO:0000149">
    <property type="term" value="F:SNARE binding"/>
    <property type="evidence" value="ECO:0007669"/>
    <property type="project" value="TreeGrafter"/>
</dbReference>
<protein>
    <submittedName>
        <fullName evidence="3">Exocyst complex component 3-like protein 4</fullName>
    </submittedName>
</protein>
<comment type="similarity">
    <text evidence="1">Belongs to the SEC6 family.</text>
</comment>
<dbReference type="GO" id="GO:0000145">
    <property type="term" value="C:exocyst"/>
    <property type="evidence" value="ECO:0007669"/>
    <property type="project" value="InterPro"/>
</dbReference>
<evidence type="ECO:0000256" key="2">
    <source>
        <dbReference type="SAM" id="MobiDB-lite"/>
    </source>
</evidence>